<dbReference type="InterPro" id="IPR024096">
    <property type="entry name" value="NO_sig/Golgi_transp_ligand-bd"/>
</dbReference>
<dbReference type="GO" id="GO:0020037">
    <property type="term" value="F:heme binding"/>
    <property type="evidence" value="ECO:0007669"/>
    <property type="project" value="InterPro"/>
</dbReference>
<organism evidence="2 3">
    <name type="scientific">Igneacidithiobacillus copahuensis</name>
    <dbReference type="NCBI Taxonomy" id="2724909"/>
    <lineage>
        <taxon>Bacteria</taxon>
        <taxon>Pseudomonadati</taxon>
        <taxon>Pseudomonadota</taxon>
        <taxon>Acidithiobacillia</taxon>
        <taxon>Acidithiobacillales</taxon>
        <taxon>Acidithiobacillaceae</taxon>
        <taxon>Igneacidithiobacillus</taxon>
    </lineage>
</organism>
<name>A0AAE2YRI7_9PROT</name>
<dbReference type="InterPro" id="IPR011644">
    <property type="entry name" value="Heme_NO-bd"/>
</dbReference>
<keyword evidence="3" id="KW-1185">Reference proteome</keyword>
<dbReference type="Pfam" id="PF07700">
    <property type="entry name" value="HNOB"/>
    <property type="match status" value="1"/>
</dbReference>
<reference evidence="2" key="1">
    <citation type="journal article" date="2021" name="ISME J.">
        <title>Genomic evolution of the class Acidithiobacillia: deep-branching Proteobacteria living in extreme acidic conditions.</title>
        <authorList>
            <person name="Moya-Beltran A."/>
            <person name="Beard S."/>
            <person name="Rojas-Villalobos C."/>
            <person name="Issotta F."/>
            <person name="Gallardo Y."/>
            <person name="Ulloa R."/>
            <person name="Giaveno A."/>
            <person name="Degli Esposti M."/>
            <person name="Johnson D.B."/>
            <person name="Quatrini R."/>
        </authorList>
    </citation>
    <scope>NUCLEOTIDE SEQUENCE</scope>
    <source>
        <strain evidence="2">VAN18-1</strain>
    </source>
</reference>
<dbReference type="EMBL" id="JAAXYO010000169">
    <property type="protein sequence ID" value="MBU2788905.1"/>
    <property type="molecule type" value="Genomic_DNA"/>
</dbReference>
<dbReference type="AlphaFoldDB" id="A0AAE2YRI7"/>
<proteinExistence type="predicted"/>
<accession>A0AAE2YRI7</accession>
<feature type="domain" description="Heme NO-binding" evidence="1">
    <location>
        <begin position="3"/>
        <end position="165"/>
    </location>
</feature>
<gene>
    <name evidence="2" type="ORF">HFQ13_11955</name>
</gene>
<dbReference type="InterPro" id="IPR038158">
    <property type="entry name" value="H-NOX_domain_sf"/>
</dbReference>
<sequence>MIGLIQKVLLDMVQQLGGDEALTEVKRRTGLAADFQYRLDTDYDNEEVGELLKNACLVLGVDQEAAFRAYARFFLAETLTRFPTFFRLSADAREFLARQPAIHNMLASGLRDTAKRDAVNDKFAVEDGPEGKLLVYYRSPNRFCGLYFALAEEVGNHYGQQVQIDVLQCRKRGDAECAFQLQFSAKDGSL</sequence>
<dbReference type="SUPFAM" id="SSF111126">
    <property type="entry name" value="Ligand-binding domain in the NO signalling and Golgi transport"/>
    <property type="match status" value="1"/>
</dbReference>
<dbReference type="Proteomes" id="UP001197378">
    <property type="component" value="Unassembled WGS sequence"/>
</dbReference>
<evidence type="ECO:0000313" key="3">
    <source>
        <dbReference type="Proteomes" id="UP001197378"/>
    </source>
</evidence>
<dbReference type="Gene3D" id="3.90.1520.10">
    <property type="entry name" value="H-NOX domain"/>
    <property type="match status" value="1"/>
</dbReference>
<evidence type="ECO:0000313" key="2">
    <source>
        <dbReference type="EMBL" id="MBU2788905.1"/>
    </source>
</evidence>
<protein>
    <recommendedName>
        <fullName evidence="1">Heme NO-binding domain-containing protein</fullName>
    </recommendedName>
</protein>
<evidence type="ECO:0000259" key="1">
    <source>
        <dbReference type="Pfam" id="PF07700"/>
    </source>
</evidence>
<comment type="caution">
    <text evidence="2">The sequence shown here is derived from an EMBL/GenBank/DDBJ whole genome shotgun (WGS) entry which is preliminary data.</text>
</comment>
<dbReference type="RefSeq" id="WP_215870768.1">
    <property type="nucleotide sequence ID" value="NZ_JAAXYO010000169.1"/>
</dbReference>